<feature type="domain" description="Type I restriction modification DNA specificity" evidence="4">
    <location>
        <begin position="196"/>
        <end position="358"/>
    </location>
</feature>
<dbReference type="InterPro" id="IPR000055">
    <property type="entry name" value="Restrct_endonuc_typeI_TRD"/>
</dbReference>
<dbReference type="GO" id="GO:0009307">
    <property type="term" value="P:DNA restriction-modification system"/>
    <property type="evidence" value="ECO:0007669"/>
    <property type="project" value="UniProtKB-KW"/>
</dbReference>
<evidence type="ECO:0000259" key="4">
    <source>
        <dbReference type="Pfam" id="PF01420"/>
    </source>
</evidence>
<dbReference type="Proteomes" id="UP000272462">
    <property type="component" value="Chromosome"/>
</dbReference>
<evidence type="ECO:0000256" key="3">
    <source>
        <dbReference type="ARBA" id="ARBA00023125"/>
    </source>
</evidence>
<keyword evidence="2" id="KW-0680">Restriction system</keyword>
<evidence type="ECO:0000256" key="1">
    <source>
        <dbReference type="ARBA" id="ARBA00010923"/>
    </source>
</evidence>
<accession>A0A660HMW9</accession>
<dbReference type="AlphaFoldDB" id="A0A660HMW9"/>
<evidence type="ECO:0000313" key="5">
    <source>
        <dbReference type="EMBL" id="AYJ01381.1"/>
    </source>
</evidence>
<proteinExistence type="inferred from homology"/>
<dbReference type="PANTHER" id="PTHR30408:SF13">
    <property type="entry name" value="TYPE I RESTRICTION ENZYME HINDI SPECIFICITY SUBUNIT"/>
    <property type="match status" value="1"/>
</dbReference>
<organism evidence="5 6">
    <name type="scientific">Ziziphus jujuba witches'-broom phytoplasma</name>
    <dbReference type="NCBI Taxonomy" id="135727"/>
    <lineage>
        <taxon>Bacteria</taxon>
        <taxon>Bacillati</taxon>
        <taxon>Mycoplasmatota</taxon>
        <taxon>Mollicutes</taxon>
        <taxon>Acholeplasmatales</taxon>
        <taxon>Acholeplasmataceae</taxon>
        <taxon>Candidatus Phytoplasma</taxon>
        <taxon>16SrV (Elm yellows group)</taxon>
    </lineage>
</organism>
<protein>
    <recommendedName>
        <fullName evidence="4">Type I restriction modification DNA specificity domain-containing protein</fullName>
    </recommendedName>
</protein>
<dbReference type="PANTHER" id="PTHR30408">
    <property type="entry name" value="TYPE-1 RESTRICTION ENZYME ECOKI SPECIFICITY PROTEIN"/>
    <property type="match status" value="1"/>
</dbReference>
<dbReference type="InterPro" id="IPR044946">
    <property type="entry name" value="Restrct_endonuc_typeI_TRD_sf"/>
</dbReference>
<dbReference type="InterPro" id="IPR052021">
    <property type="entry name" value="Type-I_RS_S_subunit"/>
</dbReference>
<dbReference type="Gene3D" id="1.10.287.1120">
    <property type="entry name" value="Bipartite methylase S protein"/>
    <property type="match status" value="1"/>
</dbReference>
<name>A0A660HMW9_ZIZJU</name>
<dbReference type="Gene3D" id="3.90.220.20">
    <property type="entry name" value="DNA methylase specificity domains"/>
    <property type="match status" value="2"/>
</dbReference>
<sequence>MRFPEFEKEWEEQSYLKEVTLKELVEIKTGEQLNRTKFQTHGKYYVMNGGNKPSGYYSQFNTPMNTITISQGGNCGYVHYHQVPFWCGAHAFKLIKCLQKINYSYLFHYLKKNEFCLKKLGYGTGLKNISKKSLESFSILYPLSLQEQNKIASFLSLLDERIKIQSEIIKDIELHQKYYLNQLIERQLRFPEFEKKEYHCYKLKELVEIKRGKRLLKKQLSTQLNEINQYPVISGGQKPLGFYHQYNAGKNTITIICFGSIGYVFYHNRPFWCSDSSFLINIKNELKSKNNTLFLFYYLKKLENQIKNYKIGTANPGLQTNFSEKILLYLPSLSEQNKIASFLSLLDEKQNLEKDLLQNYRFRKKYYLNHLLI</sequence>
<dbReference type="OrthoDB" id="396674at2"/>
<dbReference type="GO" id="GO:0003677">
    <property type="term" value="F:DNA binding"/>
    <property type="evidence" value="ECO:0007669"/>
    <property type="project" value="UniProtKB-KW"/>
</dbReference>
<dbReference type="EMBL" id="CP025121">
    <property type="protein sequence ID" value="AYJ01381.1"/>
    <property type="molecule type" value="Genomic_DNA"/>
</dbReference>
<dbReference type="CDD" id="cd17291">
    <property type="entry name" value="RMtype1_S_MgeORF438P-TRD-CR_like"/>
    <property type="match status" value="2"/>
</dbReference>
<keyword evidence="3" id="KW-0238">DNA-binding</keyword>
<dbReference type="Pfam" id="PF01420">
    <property type="entry name" value="Methylase_S"/>
    <property type="match status" value="2"/>
</dbReference>
<dbReference type="SUPFAM" id="SSF116734">
    <property type="entry name" value="DNA methylase specificity domain"/>
    <property type="match status" value="2"/>
</dbReference>
<comment type="similarity">
    <text evidence="1">Belongs to the type-I restriction system S methylase family.</text>
</comment>
<gene>
    <name evidence="5" type="ORF">CWO85_02615</name>
</gene>
<dbReference type="RefSeq" id="WP_121464093.1">
    <property type="nucleotide sequence ID" value="NZ_CP025121.1"/>
</dbReference>
<feature type="domain" description="Type I restriction modification DNA specificity" evidence="4">
    <location>
        <begin position="17"/>
        <end position="173"/>
    </location>
</feature>
<keyword evidence="6" id="KW-1185">Reference proteome</keyword>
<evidence type="ECO:0000313" key="6">
    <source>
        <dbReference type="Proteomes" id="UP000272462"/>
    </source>
</evidence>
<evidence type="ECO:0000256" key="2">
    <source>
        <dbReference type="ARBA" id="ARBA00022747"/>
    </source>
</evidence>
<dbReference type="KEGG" id="pzi:CWO85_02615"/>
<reference evidence="5 6" key="1">
    <citation type="journal article" date="2018" name="BMC Genomics">
        <title>Comparative genome analysis of jujube witches'-broom Phytoplasma, an obligate pathogen that causes jujube witches'-broom disease.</title>
        <authorList>
            <person name="Wang J."/>
            <person name="Song L."/>
            <person name="Jiao Q."/>
            <person name="Yang S."/>
            <person name="Gao R."/>
            <person name="Lu X."/>
            <person name="Zhou G."/>
        </authorList>
    </citation>
    <scope>NUCLEOTIDE SEQUENCE [LARGE SCALE GENOMIC DNA]</scope>
    <source>
        <strain evidence="5">Jwb-nky</strain>
    </source>
</reference>